<evidence type="ECO:0000313" key="2">
    <source>
        <dbReference type="Proteomes" id="UP001069802"/>
    </source>
</evidence>
<evidence type="ECO:0000313" key="1">
    <source>
        <dbReference type="EMBL" id="MCZ4281053.1"/>
    </source>
</evidence>
<dbReference type="EMBL" id="JAPWGY010000003">
    <property type="protein sequence ID" value="MCZ4281053.1"/>
    <property type="molecule type" value="Genomic_DNA"/>
</dbReference>
<name>A0ABT4LIY3_9PROT</name>
<comment type="caution">
    <text evidence="1">The sequence shown here is derived from an EMBL/GenBank/DDBJ whole genome shotgun (WGS) entry which is preliminary data.</text>
</comment>
<proteinExistence type="predicted"/>
<gene>
    <name evidence="1" type="ORF">O4H49_09710</name>
</gene>
<accession>A0ABT4LIY3</accession>
<organism evidence="1 2">
    <name type="scientific">Kiloniella laminariae</name>
    <dbReference type="NCBI Taxonomy" id="454162"/>
    <lineage>
        <taxon>Bacteria</taxon>
        <taxon>Pseudomonadati</taxon>
        <taxon>Pseudomonadota</taxon>
        <taxon>Alphaproteobacteria</taxon>
        <taxon>Rhodospirillales</taxon>
        <taxon>Kiloniellaceae</taxon>
        <taxon>Kiloniella</taxon>
    </lineage>
</organism>
<keyword evidence="2" id="KW-1185">Reference proteome</keyword>
<reference evidence="1" key="1">
    <citation type="submission" date="2022-12" db="EMBL/GenBank/DDBJ databases">
        <title>Bacterial isolates from different developmental stages of Nematostella vectensis.</title>
        <authorList>
            <person name="Fraune S."/>
        </authorList>
    </citation>
    <scope>NUCLEOTIDE SEQUENCE</scope>
    <source>
        <strain evidence="1">G21630-S1</strain>
    </source>
</reference>
<sequence>MIFGLFGRKKEIHMIDDGLRRCGAFSSSIPDAVKLTLWRLAKNRELLREDSEAVLIDLASFLTYCFMGEEDFAEENGVEYSQKMRKRLELTQVFDDGIDAEIVLLALHSGIAHGSTAGRFSVELPENDLEKEQSFSASDERK</sequence>
<dbReference type="Proteomes" id="UP001069802">
    <property type="component" value="Unassembled WGS sequence"/>
</dbReference>
<dbReference type="RefSeq" id="WP_269423234.1">
    <property type="nucleotide sequence ID" value="NZ_JAPWGY010000003.1"/>
</dbReference>
<protein>
    <submittedName>
        <fullName evidence="1">Uncharacterized protein</fullName>
    </submittedName>
</protein>